<evidence type="ECO:0000256" key="3">
    <source>
        <dbReference type="ARBA" id="ARBA00023242"/>
    </source>
</evidence>
<name>A0AAN8KKJ1_PATCE</name>
<dbReference type="GO" id="GO:0003723">
    <property type="term" value="F:RNA binding"/>
    <property type="evidence" value="ECO:0007669"/>
    <property type="project" value="TreeGrafter"/>
</dbReference>
<evidence type="ECO:0000313" key="7">
    <source>
        <dbReference type="EMBL" id="KAK6195272.1"/>
    </source>
</evidence>
<reference evidence="7 8" key="1">
    <citation type="submission" date="2024-01" db="EMBL/GenBank/DDBJ databases">
        <title>The genome of the rayed Mediterranean limpet Patella caerulea (Linnaeus, 1758).</title>
        <authorList>
            <person name="Anh-Thu Weber A."/>
            <person name="Halstead-Nussloch G."/>
        </authorList>
    </citation>
    <scope>NUCLEOTIDE SEQUENCE [LARGE SCALE GENOMIC DNA]</scope>
    <source>
        <strain evidence="7">AATW-2023a</strain>
        <tissue evidence="7">Whole specimen</tissue>
    </source>
</reference>
<dbReference type="EMBL" id="JAZGQO010000001">
    <property type="protein sequence ID" value="KAK6195272.1"/>
    <property type="molecule type" value="Genomic_DNA"/>
</dbReference>
<dbReference type="Pfam" id="PF04935">
    <property type="entry name" value="SURF6"/>
    <property type="match status" value="1"/>
</dbReference>
<evidence type="ECO:0000256" key="5">
    <source>
        <dbReference type="SAM" id="MobiDB-lite"/>
    </source>
</evidence>
<dbReference type="GO" id="GO:0005730">
    <property type="term" value="C:nucleolus"/>
    <property type="evidence" value="ECO:0007669"/>
    <property type="project" value="TreeGrafter"/>
</dbReference>
<keyword evidence="8" id="KW-1185">Reference proteome</keyword>
<dbReference type="GO" id="GO:0042273">
    <property type="term" value="P:ribosomal large subunit biogenesis"/>
    <property type="evidence" value="ECO:0007669"/>
    <property type="project" value="TreeGrafter"/>
</dbReference>
<feature type="compositionally biased region" description="Basic residues" evidence="5">
    <location>
        <begin position="285"/>
        <end position="295"/>
    </location>
</feature>
<proteinExistence type="inferred from homology"/>
<feature type="coiled-coil region" evidence="4">
    <location>
        <begin position="223"/>
        <end position="257"/>
    </location>
</feature>
<keyword evidence="3" id="KW-0539">Nucleus</keyword>
<organism evidence="7 8">
    <name type="scientific">Patella caerulea</name>
    <name type="common">Rayed Mediterranean limpet</name>
    <dbReference type="NCBI Taxonomy" id="87958"/>
    <lineage>
        <taxon>Eukaryota</taxon>
        <taxon>Metazoa</taxon>
        <taxon>Spiralia</taxon>
        <taxon>Lophotrochozoa</taxon>
        <taxon>Mollusca</taxon>
        <taxon>Gastropoda</taxon>
        <taxon>Patellogastropoda</taxon>
        <taxon>Patelloidea</taxon>
        <taxon>Patellidae</taxon>
        <taxon>Patella</taxon>
    </lineage>
</organism>
<feature type="compositionally biased region" description="Polar residues" evidence="5">
    <location>
        <begin position="7"/>
        <end position="18"/>
    </location>
</feature>
<dbReference type="Proteomes" id="UP001347796">
    <property type="component" value="Unassembled WGS sequence"/>
</dbReference>
<keyword evidence="4" id="KW-0175">Coiled coil</keyword>
<gene>
    <name evidence="7" type="ORF">SNE40_000739</name>
</gene>
<comment type="similarity">
    <text evidence="2">Belongs to the SURF6 family.</text>
</comment>
<evidence type="ECO:0000256" key="4">
    <source>
        <dbReference type="SAM" id="Coils"/>
    </source>
</evidence>
<dbReference type="PANTHER" id="PTHR14369:SF0">
    <property type="entry name" value="SURFEIT LOCUS PROTEIN 6"/>
    <property type="match status" value="1"/>
</dbReference>
<dbReference type="AlphaFoldDB" id="A0AAN8KKJ1"/>
<feature type="region of interest" description="Disordered" evidence="5">
    <location>
        <begin position="48"/>
        <end position="74"/>
    </location>
</feature>
<sequence length="344" mass="40691">MCRKTDTMSVDTKPSQSTSEEDNKFFKSILDLIPPSAYFGADLKRKILHDSDDEDQDGNKRFKKKQKRGHGGDMFQTKTVSQIQEHLDKMEHFGMNNKQNKKTKKQNKQNEVEFRNSITNMELLQQKLHEKLDAMKGNRKSLTQEERKTRRQIKQQEKKLRRKMKNNVKKDFNVKNPNAPTRLGSPPQNSAKPVYDKEGKMVFSKFDFSQSKKKQKSKTGLIGKDYKKLLEKLERKKSEFEKLRQKDEKAAKELEDKDKWNVAVSKAEGEKVKDDPHLLKNAIKRKEKMKEKNKKKWEDRQKTVTQKKQAKQDKRERNLDKRKQGKKDKKKKLMIKRGRIIPGF</sequence>
<feature type="region of interest" description="Disordered" evidence="5">
    <location>
        <begin position="285"/>
        <end position="344"/>
    </location>
</feature>
<dbReference type="GO" id="GO:0003677">
    <property type="term" value="F:DNA binding"/>
    <property type="evidence" value="ECO:0007669"/>
    <property type="project" value="TreeGrafter"/>
</dbReference>
<protein>
    <recommendedName>
        <fullName evidence="6">Ribosomal RNA-processing protein 14/surfeit locus protein 6 C-terminal domain-containing protein</fullName>
    </recommendedName>
</protein>
<feature type="region of interest" description="Disordered" evidence="5">
    <location>
        <begin position="131"/>
        <end position="195"/>
    </location>
</feature>
<feature type="compositionally biased region" description="Basic and acidic residues" evidence="5">
    <location>
        <begin position="310"/>
        <end position="322"/>
    </location>
</feature>
<evidence type="ECO:0000259" key="6">
    <source>
        <dbReference type="Pfam" id="PF04935"/>
    </source>
</evidence>
<feature type="region of interest" description="Disordered" evidence="5">
    <location>
        <begin position="1"/>
        <end position="22"/>
    </location>
</feature>
<evidence type="ECO:0000256" key="2">
    <source>
        <dbReference type="ARBA" id="ARBA00005904"/>
    </source>
</evidence>
<accession>A0AAN8KKJ1</accession>
<dbReference type="InterPro" id="IPR029190">
    <property type="entry name" value="Rrp14/SURF6_C"/>
</dbReference>
<comment type="caution">
    <text evidence="7">The sequence shown here is derived from an EMBL/GenBank/DDBJ whole genome shotgun (WGS) entry which is preliminary data.</text>
</comment>
<evidence type="ECO:0000313" key="8">
    <source>
        <dbReference type="Proteomes" id="UP001347796"/>
    </source>
</evidence>
<dbReference type="InterPro" id="IPR007019">
    <property type="entry name" value="SURF6"/>
</dbReference>
<evidence type="ECO:0000256" key="1">
    <source>
        <dbReference type="ARBA" id="ARBA00004123"/>
    </source>
</evidence>
<feature type="domain" description="Ribosomal RNA-processing protein 14/surfeit locus protein 6 C-terminal" evidence="6">
    <location>
        <begin position="145"/>
        <end position="332"/>
    </location>
</feature>
<comment type="subcellular location">
    <subcellularLocation>
        <location evidence="1">Nucleus</location>
    </subcellularLocation>
</comment>
<feature type="compositionally biased region" description="Basic residues" evidence="5">
    <location>
        <begin position="323"/>
        <end position="344"/>
    </location>
</feature>
<dbReference type="PANTHER" id="PTHR14369">
    <property type="entry name" value="SURFEIT LOCUS PROTEIN 6"/>
    <property type="match status" value="1"/>
</dbReference>
<feature type="compositionally biased region" description="Basic and acidic residues" evidence="5">
    <location>
        <begin position="131"/>
        <end position="158"/>
    </location>
</feature>
<dbReference type="GO" id="GO:0042274">
    <property type="term" value="P:ribosomal small subunit biogenesis"/>
    <property type="evidence" value="ECO:0007669"/>
    <property type="project" value="TreeGrafter"/>
</dbReference>